<name>A0AAJ0CAT1_9HYPO</name>
<evidence type="ECO:0000256" key="1">
    <source>
        <dbReference type="SAM" id="MobiDB-lite"/>
    </source>
</evidence>
<keyword evidence="3" id="KW-1185">Reference proteome</keyword>
<gene>
    <name evidence="2" type="ORF">QQS21_012650</name>
</gene>
<dbReference type="AlphaFoldDB" id="A0AAJ0CAT1"/>
<feature type="compositionally biased region" description="Basic and acidic residues" evidence="1">
    <location>
        <begin position="568"/>
        <end position="579"/>
    </location>
</feature>
<feature type="compositionally biased region" description="Basic residues" evidence="1">
    <location>
        <begin position="539"/>
        <end position="549"/>
    </location>
</feature>
<feature type="compositionally biased region" description="Polar residues" evidence="1">
    <location>
        <begin position="517"/>
        <end position="537"/>
    </location>
</feature>
<comment type="caution">
    <text evidence="2">The sequence shown here is derived from an EMBL/GenBank/DDBJ whole genome shotgun (WGS) entry which is preliminary data.</text>
</comment>
<organism evidence="2 3">
    <name type="scientific">Conoideocrella luteorostrata</name>
    <dbReference type="NCBI Taxonomy" id="1105319"/>
    <lineage>
        <taxon>Eukaryota</taxon>
        <taxon>Fungi</taxon>
        <taxon>Dikarya</taxon>
        <taxon>Ascomycota</taxon>
        <taxon>Pezizomycotina</taxon>
        <taxon>Sordariomycetes</taxon>
        <taxon>Hypocreomycetidae</taxon>
        <taxon>Hypocreales</taxon>
        <taxon>Clavicipitaceae</taxon>
        <taxon>Conoideocrella</taxon>
    </lineage>
</organism>
<feature type="region of interest" description="Disordered" evidence="1">
    <location>
        <begin position="508"/>
        <end position="593"/>
    </location>
</feature>
<dbReference type="Proteomes" id="UP001251528">
    <property type="component" value="Unassembled WGS sequence"/>
</dbReference>
<evidence type="ECO:0000313" key="3">
    <source>
        <dbReference type="Proteomes" id="UP001251528"/>
    </source>
</evidence>
<accession>A0AAJ0CAT1</accession>
<dbReference type="EMBL" id="JASWJB010000584">
    <property type="protein sequence ID" value="KAK2589674.1"/>
    <property type="molecule type" value="Genomic_DNA"/>
</dbReference>
<sequence>MCKYWINREDGESDTSRWRYLHQVCNLDGFELSPLNVDIDETSLLNPISYKRDPDYRTGGEYIGNQHEEMEEIYSDMVLVIVRADSLHAPLIGRKYLHPQHMDSVIRHLQAGINDSTKTTTTTTTLLLQKILVRICRVILDQGFAAEAANDVYLGYAAVTAAFLGDWPLFEEARKKTLRTWDCDTWSALGGLIDLQDPPTKMDDGFCRNNNNRKDLAKAEYWKQWYSDTLIKTLDMCDTSSGGEDATTVKEIIMDLKIQYTPEQREVKEFANALNVELLLELSNAENVRREFLGNLFGVISEFAISTFDFDLYYSYIEHLRYTNTNGLIRDFYKQVLARDEDLASNLLRQLSNKASNVEKTTARLVLGPLMKELLPWVDTGSLEVQTCFQSLVEAYITKVARSELNIFLEDPEAKEKTIALAEDGYQRHVRWCFPYLSETGNWGLEGEVRFTKTLQRWGLNHHRWESNVKAAQEKLQQLPKDALKQALGDKYNTLMALDPIKIDKTTAQAPPDKAQPSPSQQKCMQGSKDANNTAPGRTSKRVRRRTSRRLRDVKEAEGPAAAGGSHKGHESPHERDRQMTGVRSSEVPYVMM</sequence>
<reference evidence="2" key="1">
    <citation type="submission" date="2023-06" db="EMBL/GenBank/DDBJ databases">
        <title>Conoideocrella luteorostrata (Hypocreales: Clavicipitaceae), a potential biocontrol fungus for elongate hemlock scale in United States Christmas tree production areas.</title>
        <authorList>
            <person name="Barrett H."/>
            <person name="Lovett B."/>
            <person name="Macias A.M."/>
            <person name="Stajich J.E."/>
            <person name="Kasson M.T."/>
        </authorList>
    </citation>
    <scope>NUCLEOTIDE SEQUENCE</scope>
    <source>
        <strain evidence="2">ARSEF 14590</strain>
    </source>
</reference>
<proteinExistence type="predicted"/>
<evidence type="ECO:0000313" key="2">
    <source>
        <dbReference type="EMBL" id="KAK2589674.1"/>
    </source>
</evidence>
<protein>
    <submittedName>
        <fullName evidence="2">Uncharacterized protein</fullName>
    </submittedName>
</protein>